<name>D9J0I0_9CAUD</name>
<evidence type="ECO:0000313" key="1">
    <source>
        <dbReference type="EMBL" id="ADJ53075.1"/>
    </source>
</evidence>
<dbReference type="RefSeq" id="YP_004301366.1">
    <property type="nucleotide sequence ID" value="NC_015253.1"/>
</dbReference>
<proteinExistence type="predicted"/>
<reference evidence="1 2" key="1">
    <citation type="journal article" date="2010" name="J. Bacteriol.">
        <title>Brochothrix thermosphacta bacteriophages feature heterogeneous and highly mosaic genomes and utilize unique prophage insertion sites.</title>
        <authorList>
            <person name="Kilcher S."/>
            <person name="Loessner M.J."/>
            <person name="Klumpp J."/>
        </authorList>
    </citation>
    <scope>NUCLEOTIDE SEQUENCE [LARGE SCALE GENOMIC DNA]</scope>
</reference>
<dbReference type="KEGG" id="vg:10359071"/>
<dbReference type="GeneID" id="10359071"/>
<protein>
    <submittedName>
        <fullName evidence="1">Gp33</fullName>
    </submittedName>
</protein>
<sequence length="149" mass="17298">MKYTEFEKKVKAIPEVAEVTMRGNMVTVQNSSGYHMIGVSGNFMHSIYTVYDAWRALGEETQAKIYKLAYELTSTPLEEREETKKYYYRLPHSVRGGNYLNYHKESNCLFYSTKFRGIACQTQFTREEYEAIAKEHGIPEGLHLDEGVE</sequence>
<evidence type="ECO:0000313" key="2">
    <source>
        <dbReference type="Proteomes" id="UP000000331"/>
    </source>
</evidence>
<keyword evidence="2" id="KW-1185">Reference proteome</keyword>
<organism evidence="1 2">
    <name type="scientific">Brochothrix phage A9</name>
    <dbReference type="NCBI Taxonomy" id="857312"/>
    <lineage>
        <taxon>Viruses</taxon>
        <taxon>Duplodnaviria</taxon>
        <taxon>Heunggongvirae</taxon>
        <taxon>Uroviricota</taxon>
        <taxon>Caudoviricetes</taxon>
        <taxon>Herelleviridae</taxon>
        <taxon>Klumppvirus</taxon>
        <taxon>Klumppvirus A9</taxon>
    </lineage>
</organism>
<dbReference type="Proteomes" id="UP000000331">
    <property type="component" value="Segment"/>
</dbReference>
<accession>D9J0I0</accession>
<dbReference type="EMBL" id="HM242243">
    <property type="protein sequence ID" value="ADJ53075.1"/>
    <property type="molecule type" value="Genomic_DNA"/>
</dbReference>